<feature type="compositionally biased region" description="Polar residues" evidence="1">
    <location>
        <begin position="1"/>
        <end position="14"/>
    </location>
</feature>
<name>A0A232LXI9_9EURO</name>
<sequence length="419" mass="46092">MPPVQGTPSPSQFNPLHRYAPRSSTSSRGREFRSPGLPKPRAQFAPSPRFLLSASRKNGRHDNGNGEDIQESESEEPERHALSQFLAVRRTNKPENGGCPRDLIEDFDEMKDGGQEEMKEHNLVPLRPLAATRSVEIGGDEGTISDSEQNTTELDDQFDILFPPTPDRWKRRRVSVGPDEPLSVEQGRRPYPRIDPISSGSDEPSSPSGARARDQGSSPLPDSPAPYARSSRSYPRTDPISSGSDEPSSPSGARDQGSSPLPDSPPAPYARSSALRMGTPFRDHLRFQFSPASRPTLERISNNSVAKDGTPMSPPQSKRKPNFVVPRSPSLTHVDQDLDPQPAPFSPSSDSRRRGKARASAPNPYLPGGMASELRSWILEMGARRDRRSHIYHDSVMAPGAQKNQAPFLTYHIKSASTR</sequence>
<organism evidence="2 3">
    <name type="scientific">Elaphomyces granulatus</name>
    <dbReference type="NCBI Taxonomy" id="519963"/>
    <lineage>
        <taxon>Eukaryota</taxon>
        <taxon>Fungi</taxon>
        <taxon>Dikarya</taxon>
        <taxon>Ascomycota</taxon>
        <taxon>Pezizomycotina</taxon>
        <taxon>Eurotiomycetes</taxon>
        <taxon>Eurotiomycetidae</taxon>
        <taxon>Eurotiales</taxon>
        <taxon>Elaphomycetaceae</taxon>
        <taxon>Elaphomyces</taxon>
    </lineage>
</organism>
<dbReference type="AlphaFoldDB" id="A0A232LXI9"/>
<dbReference type="EMBL" id="NPHW01003858">
    <property type="protein sequence ID" value="OXV08842.1"/>
    <property type="molecule type" value="Genomic_DNA"/>
</dbReference>
<reference evidence="2 3" key="1">
    <citation type="journal article" date="2015" name="Environ. Microbiol.">
        <title>Metagenome sequence of Elaphomyces granulatus from sporocarp tissue reveals Ascomycota ectomycorrhizal fingerprints of genome expansion and a Proteobacteria-rich microbiome.</title>
        <authorList>
            <person name="Quandt C.A."/>
            <person name="Kohler A."/>
            <person name="Hesse C.N."/>
            <person name="Sharpton T.J."/>
            <person name="Martin F."/>
            <person name="Spatafora J.W."/>
        </authorList>
    </citation>
    <scope>NUCLEOTIDE SEQUENCE [LARGE SCALE GENOMIC DNA]</scope>
    <source>
        <strain evidence="2 3">OSC145934</strain>
    </source>
</reference>
<evidence type="ECO:0000313" key="3">
    <source>
        <dbReference type="Proteomes" id="UP000243515"/>
    </source>
</evidence>
<dbReference type="OrthoDB" id="5389296at2759"/>
<proteinExistence type="predicted"/>
<feature type="compositionally biased region" description="Low complexity" evidence="1">
    <location>
        <begin position="238"/>
        <end position="252"/>
    </location>
</feature>
<keyword evidence="3" id="KW-1185">Reference proteome</keyword>
<evidence type="ECO:0000256" key="1">
    <source>
        <dbReference type="SAM" id="MobiDB-lite"/>
    </source>
</evidence>
<feature type="compositionally biased region" description="Low complexity" evidence="1">
    <location>
        <begin position="194"/>
        <end position="209"/>
    </location>
</feature>
<accession>A0A232LXI9</accession>
<feature type="region of interest" description="Disordered" evidence="1">
    <location>
        <begin position="1"/>
        <end position="106"/>
    </location>
</feature>
<gene>
    <name evidence="2" type="ORF">Egran_03396</name>
</gene>
<comment type="caution">
    <text evidence="2">The sequence shown here is derived from an EMBL/GenBank/DDBJ whole genome shotgun (WGS) entry which is preliminary data.</text>
</comment>
<feature type="non-terminal residue" evidence="2">
    <location>
        <position position="419"/>
    </location>
</feature>
<protein>
    <submittedName>
        <fullName evidence="2">Uncharacterized protein</fullName>
    </submittedName>
</protein>
<evidence type="ECO:0000313" key="2">
    <source>
        <dbReference type="EMBL" id="OXV08842.1"/>
    </source>
</evidence>
<feature type="region of interest" description="Disordered" evidence="1">
    <location>
        <begin position="137"/>
        <end position="370"/>
    </location>
</feature>
<dbReference type="Proteomes" id="UP000243515">
    <property type="component" value="Unassembled WGS sequence"/>
</dbReference>